<dbReference type="Gene3D" id="1.10.530.10">
    <property type="match status" value="1"/>
</dbReference>
<dbReference type="InterPro" id="IPR002508">
    <property type="entry name" value="MurNAc-LAA_cat"/>
</dbReference>
<evidence type="ECO:0000256" key="1">
    <source>
        <dbReference type="SAM" id="MobiDB-lite"/>
    </source>
</evidence>
<dbReference type="RefSeq" id="WP_209605956.1">
    <property type="nucleotide sequence ID" value="NZ_JAGILA010000009.1"/>
</dbReference>
<dbReference type="SUPFAM" id="SSF53187">
    <property type="entry name" value="Zn-dependent exopeptidases"/>
    <property type="match status" value="1"/>
</dbReference>
<dbReference type="SMART" id="SM00646">
    <property type="entry name" value="Ami_3"/>
    <property type="match status" value="1"/>
</dbReference>
<protein>
    <submittedName>
        <fullName evidence="3">N-acetylmuramoyl-L-alanine amidase</fullName>
    </submittedName>
</protein>
<name>A0ABS4R7L3_9HYPH</name>
<feature type="region of interest" description="Disordered" evidence="1">
    <location>
        <begin position="97"/>
        <end position="118"/>
    </location>
</feature>
<dbReference type="InterPro" id="IPR002901">
    <property type="entry name" value="MGlyc_endo_b_GlcNAc-like_dom"/>
</dbReference>
<organism evidence="3 4">
    <name type="scientific">Sinorhizobium kostiense</name>
    <dbReference type="NCBI Taxonomy" id="76747"/>
    <lineage>
        <taxon>Bacteria</taxon>
        <taxon>Pseudomonadati</taxon>
        <taxon>Pseudomonadota</taxon>
        <taxon>Alphaproteobacteria</taxon>
        <taxon>Hyphomicrobiales</taxon>
        <taxon>Rhizobiaceae</taxon>
        <taxon>Sinorhizobium/Ensifer group</taxon>
        <taxon>Sinorhizobium</taxon>
    </lineage>
</organism>
<sequence>MTSVSEARAAVNSSMIAIEDRLQQGIGADEQAQLKAAYARLWVILGQIDELMMEQAAASVASAVAKLERAIASAKTSEPAVYKEALHQALGGIGIGSAPSGKSDGTGGGIKQPTSGNGTPVPTVWADLITYYTSFKGVPDGLRVASLSQWILESGRGASRLAREHLNFGGLKYRERMVGYALPVDYTGTDGEATTYCRFSSVAEFVAGYWHFIRSGPYEGWDQLGGDGAAYIRHISASYAADGQYVGKVLGLFQEARELLGISGTSTNPGNGAVSMASDGTRVAVVVGHNRVSKGAASVTPINLMEFDFNQIVAQGMKSEAGHYNLDVEVFLREPSGSYTKEIKDAYQKVATWKPTCILELHFNSNSDPLANGLEMLCLPSANSRALASKLVGSTNKLLNVKIRHSDGVLALSAGDRGWQSVSALPNIPTVLCEPFFGSNAGDCVAAASVGREALGRAYLRGVRDWLEAKALNS</sequence>
<evidence type="ECO:0000313" key="3">
    <source>
        <dbReference type="EMBL" id="MBP2238699.1"/>
    </source>
</evidence>
<proteinExistence type="predicted"/>
<gene>
    <name evidence="3" type="ORF">J2Z31_005240</name>
</gene>
<dbReference type="Pfam" id="PF01520">
    <property type="entry name" value="Amidase_3"/>
    <property type="match status" value="1"/>
</dbReference>
<dbReference type="EMBL" id="JAGILA010000009">
    <property type="protein sequence ID" value="MBP2238699.1"/>
    <property type="molecule type" value="Genomic_DNA"/>
</dbReference>
<dbReference type="Pfam" id="PF01832">
    <property type="entry name" value="Glucosaminidase"/>
    <property type="match status" value="1"/>
</dbReference>
<dbReference type="Gene3D" id="3.40.630.40">
    <property type="entry name" value="Zn-dependent exopeptidases"/>
    <property type="match status" value="1"/>
</dbReference>
<comment type="caution">
    <text evidence="3">The sequence shown here is derived from an EMBL/GenBank/DDBJ whole genome shotgun (WGS) entry which is preliminary data.</text>
</comment>
<evidence type="ECO:0000259" key="2">
    <source>
        <dbReference type="SMART" id="SM00646"/>
    </source>
</evidence>
<accession>A0ABS4R7L3</accession>
<keyword evidence="4" id="KW-1185">Reference proteome</keyword>
<reference evidence="3 4" key="1">
    <citation type="submission" date="2021-03" db="EMBL/GenBank/DDBJ databases">
        <title>Genomic Encyclopedia of Type Strains, Phase IV (KMG-IV): sequencing the most valuable type-strain genomes for metagenomic binning, comparative biology and taxonomic classification.</title>
        <authorList>
            <person name="Goeker M."/>
        </authorList>
    </citation>
    <scope>NUCLEOTIDE SEQUENCE [LARGE SCALE GENOMIC DNA]</scope>
    <source>
        <strain evidence="3 4">DSM 13372</strain>
    </source>
</reference>
<feature type="domain" description="MurNAc-LAA" evidence="2">
    <location>
        <begin position="347"/>
        <end position="464"/>
    </location>
</feature>
<evidence type="ECO:0000313" key="4">
    <source>
        <dbReference type="Proteomes" id="UP000730739"/>
    </source>
</evidence>
<dbReference type="Proteomes" id="UP000730739">
    <property type="component" value="Unassembled WGS sequence"/>
</dbReference>